<sequence>MLSCFCYRTEPLKINLSEGIWVDDGVIGCFKTNGHKAPIGK</sequence>
<comment type="caution">
    <text evidence="1">The sequence shown here is derived from an EMBL/GenBank/DDBJ whole genome shotgun (WGS) entry which is preliminary data.</text>
</comment>
<accession>A0AAD9E7A0</accession>
<gene>
    <name evidence="1" type="ORF">CCHR01_17027</name>
</gene>
<dbReference type="EMBL" id="JAQOWY010000570">
    <property type="protein sequence ID" value="KAK1840344.1"/>
    <property type="molecule type" value="Genomic_DNA"/>
</dbReference>
<evidence type="ECO:0000313" key="1">
    <source>
        <dbReference type="EMBL" id="KAK1840344.1"/>
    </source>
</evidence>
<proteinExistence type="predicted"/>
<dbReference type="Proteomes" id="UP001243330">
    <property type="component" value="Unassembled WGS sequence"/>
</dbReference>
<name>A0AAD9E7A0_9PEZI</name>
<dbReference type="AlphaFoldDB" id="A0AAD9E7A0"/>
<evidence type="ECO:0000313" key="2">
    <source>
        <dbReference type="Proteomes" id="UP001243330"/>
    </source>
</evidence>
<keyword evidence="2" id="KW-1185">Reference proteome</keyword>
<reference evidence="1" key="1">
    <citation type="submission" date="2023-01" db="EMBL/GenBank/DDBJ databases">
        <title>Colletotrichum chrysophilum M932 genome sequence.</title>
        <authorList>
            <person name="Baroncelli R."/>
        </authorList>
    </citation>
    <scope>NUCLEOTIDE SEQUENCE</scope>
    <source>
        <strain evidence="1">M932</strain>
    </source>
</reference>
<organism evidence="1 2">
    <name type="scientific">Colletotrichum chrysophilum</name>
    <dbReference type="NCBI Taxonomy" id="1836956"/>
    <lineage>
        <taxon>Eukaryota</taxon>
        <taxon>Fungi</taxon>
        <taxon>Dikarya</taxon>
        <taxon>Ascomycota</taxon>
        <taxon>Pezizomycotina</taxon>
        <taxon>Sordariomycetes</taxon>
        <taxon>Hypocreomycetidae</taxon>
        <taxon>Glomerellales</taxon>
        <taxon>Glomerellaceae</taxon>
        <taxon>Colletotrichum</taxon>
        <taxon>Colletotrichum gloeosporioides species complex</taxon>
    </lineage>
</organism>
<protein>
    <submittedName>
        <fullName evidence="1">Cvnh domain-containing protein</fullName>
    </submittedName>
</protein>